<feature type="transmembrane region" description="Helical" evidence="7">
    <location>
        <begin position="6"/>
        <end position="21"/>
    </location>
</feature>
<dbReference type="InterPro" id="IPR011642">
    <property type="entry name" value="Gate_dom"/>
</dbReference>
<dbReference type="Pfam" id="PF07662">
    <property type="entry name" value="Nucleos_tra2_C"/>
    <property type="match status" value="1"/>
</dbReference>
<feature type="transmembrane region" description="Helical" evidence="7">
    <location>
        <begin position="258"/>
        <end position="280"/>
    </location>
</feature>
<evidence type="ECO:0000313" key="11">
    <source>
        <dbReference type="EMBL" id="SDB88676.1"/>
    </source>
</evidence>
<dbReference type="OrthoDB" id="9766455at2"/>
<dbReference type="InterPro" id="IPR002668">
    <property type="entry name" value="CNT_N_dom"/>
</dbReference>
<dbReference type="Pfam" id="PF01773">
    <property type="entry name" value="Nucleos_tra2_N"/>
    <property type="match status" value="1"/>
</dbReference>
<evidence type="ECO:0000256" key="3">
    <source>
        <dbReference type="ARBA" id="ARBA00022475"/>
    </source>
</evidence>
<feature type="transmembrane region" description="Helical" evidence="7">
    <location>
        <begin position="389"/>
        <end position="415"/>
    </location>
</feature>
<dbReference type="GO" id="GO:0005337">
    <property type="term" value="F:nucleoside transmembrane transporter activity"/>
    <property type="evidence" value="ECO:0007669"/>
    <property type="project" value="InterPro"/>
</dbReference>
<dbReference type="NCBIfam" id="TIGR00804">
    <property type="entry name" value="nupC"/>
    <property type="match status" value="1"/>
</dbReference>
<keyword evidence="12" id="KW-1185">Reference proteome</keyword>
<dbReference type="GO" id="GO:0005886">
    <property type="term" value="C:plasma membrane"/>
    <property type="evidence" value="ECO:0007669"/>
    <property type="project" value="UniProtKB-SubCell"/>
</dbReference>
<comment type="subcellular location">
    <subcellularLocation>
        <location evidence="1">Cell membrane</location>
        <topology evidence="1">Multi-pass membrane protein</topology>
    </subcellularLocation>
</comment>
<evidence type="ECO:0000256" key="1">
    <source>
        <dbReference type="ARBA" id="ARBA00004651"/>
    </source>
</evidence>
<dbReference type="EMBL" id="FMYL01000003">
    <property type="protein sequence ID" value="SDB88676.1"/>
    <property type="molecule type" value="Genomic_DNA"/>
</dbReference>
<organism evidence="11 12">
    <name type="scientific">Acinetobacter boissieri</name>
    <dbReference type="NCBI Taxonomy" id="1219383"/>
    <lineage>
        <taxon>Bacteria</taxon>
        <taxon>Pseudomonadati</taxon>
        <taxon>Pseudomonadota</taxon>
        <taxon>Gammaproteobacteria</taxon>
        <taxon>Moraxellales</taxon>
        <taxon>Moraxellaceae</taxon>
        <taxon>Acinetobacter</taxon>
    </lineage>
</organism>
<evidence type="ECO:0000313" key="12">
    <source>
        <dbReference type="Proteomes" id="UP000242501"/>
    </source>
</evidence>
<keyword evidence="5 7" id="KW-1133">Transmembrane helix</keyword>
<keyword evidence="7" id="KW-0813">Transport</keyword>
<feature type="transmembrane region" description="Helical" evidence="7">
    <location>
        <begin position="173"/>
        <end position="195"/>
    </location>
</feature>
<dbReference type="InterPro" id="IPR008276">
    <property type="entry name" value="C_nuclsd_transpt"/>
</dbReference>
<dbReference type="Proteomes" id="UP000242501">
    <property type="component" value="Unassembled WGS sequence"/>
</dbReference>
<evidence type="ECO:0000256" key="2">
    <source>
        <dbReference type="ARBA" id="ARBA00009033"/>
    </source>
</evidence>
<dbReference type="STRING" id="1219383.SAMN05421733_103233"/>
<keyword evidence="3" id="KW-1003">Cell membrane</keyword>
<comment type="similarity">
    <text evidence="2 7">Belongs to the concentrative nucleoside transporter (CNT) (TC 2.A.41) family.</text>
</comment>
<gene>
    <name evidence="11" type="ORF">SAMN05421733_103233</name>
</gene>
<evidence type="ECO:0000256" key="6">
    <source>
        <dbReference type="ARBA" id="ARBA00023136"/>
    </source>
</evidence>
<sequence>MSEYRGLIGILALLLIGYIFSNNKRMIKMRTILSALGLQFALGLLILYVPLGKYLFEQLAVGFNKVIGYADAGSGFLFGALVGPQMNTVFNGAGFIFAFKVLPTIVFVTALISILYYLKIMGFLIRLLGGVFQKLLSISKVESFAAVTTIFIGQNELPAALRPFLLKMNKNELFTVMCSGMAAVSGSVLVGYAGMGVPLEYLLAASLMAIPGGILFARLLSPATEESQVEVKELTFGEHKPANIIEAAASGSMLGLKIAAGVGTVVMVFVGLLALINGMVGGLSGLFGFADISLNSIFGYILSPLAYLMGVEWNDASLAGSLLGQKLAINEFVAYLGLAPHLADHSISPHTAAIISFGLCGFANFSSIGIVVAAFSVVEPSLSPILSKLAFRALLAATLSNLMSATIAGLCLSFAL</sequence>
<feature type="domain" description="Concentrative nucleoside transporter N-terminal" evidence="8">
    <location>
        <begin position="8"/>
        <end position="81"/>
    </location>
</feature>
<feature type="transmembrane region" description="Helical" evidence="7">
    <location>
        <begin position="354"/>
        <end position="377"/>
    </location>
</feature>
<reference evidence="12" key="1">
    <citation type="submission" date="2016-09" db="EMBL/GenBank/DDBJ databases">
        <authorList>
            <person name="Varghese N."/>
            <person name="Submissions S."/>
        </authorList>
    </citation>
    <scope>NUCLEOTIDE SEQUENCE [LARGE SCALE GENOMIC DNA]</scope>
    <source>
        <strain evidence="12">ANC 4422</strain>
    </source>
</reference>
<dbReference type="Pfam" id="PF07670">
    <property type="entry name" value="Gate"/>
    <property type="match status" value="1"/>
</dbReference>
<dbReference type="PANTHER" id="PTHR10590">
    <property type="entry name" value="SODIUM/NUCLEOSIDE COTRANSPORTER"/>
    <property type="match status" value="1"/>
</dbReference>
<dbReference type="InterPro" id="IPR018270">
    <property type="entry name" value="C_nuclsd_transpt_met_bac"/>
</dbReference>
<name>A0A1G6H5D0_9GAMM</name>
<keyword evidence="6 7" id="KW-0472">Membrane</keyword>
<feature type="transmembrane region" description="Helical" evidence="7">
    <location>
        <begin position="33"/>
        <end position="51"/>
    </location>
</feature>
<evidence type="ECO:0000259" key="8">
    <source>
        <dbReference type="Pfam" id="PF01773"/>
    </source>
</evidence>
<keyword evidence="4 7" id="KW-0812">Transmembrane</keyword>
<dbReference type="AlphaFoldDB" id="A0A1G6H5D0"/>
<proteinExistence type="inferred from homology"/>
<evidence type="ECO:0000259" key="9">
    <source>
        <dbReference type="Pfam" id="PF07662"/>
    </source>
</evidence>
<dbReference type="InterPro" id="IPR011657">
    <property type="entry name" value="CNT_C_dom"/>
</dbReference>
<dbReference type="GO" id="GO:0015293">
    <property type="term" value="F:symporter activity"/>
    <property type="evidence" value="ECO:0007669"/>
    <property type="project" value="TreeGrafter"/>
</dbReference>
<evidence type="ECO:0000256" key="5">
    <source>
        <dbReference type="ARBA" id="ARBA00022989"/>
    </source>
</evidence>
<evidence type="ECO:0000256" key="7">
    <source>
        <dbReference type="RuleBase" id="RU362018"/>
    </source>
</evidence>
<dbReference type="RefSeq" id="WP_092747182.1">
    <property type="nucleotide sequence ID" value="NZ_FMYL01000003.1"/>
</dbReference>
<feature type="transmembrane region" description="Helical" evidence="7">
    <location>
        <begin position="95"/>
        <end position="118"/>
    </location>
</feature>
<feature type="domain" description="Nucleoside transporter/FeoB GTPase Gate" evidence="10">
    <location>
        <begin position="98"/>
        <end position="196"/>
    </location>
</feature>
<dbReference type="PANTHER" id="PTHR10590:SF4">
    <property type="entry name" value="SOLUTE CARRIER FAMILY 28 MEMBER 3"/>
    <property type="match status" value="1"/>
</dbReference>
<feature type="transmembrane region" description="Helical" evidence="7">
    <location>
        <begin position="292"/>
        <end position="311"/>
    </location>
</feature>
<evidence type="ECO:0000256" key="4">
    <source>
        <dbReference type="ARBA" id="ARBA00022692"/>
    </source>
</evidence>
<protein>
    <recommendedName>
        <fullName evidence="7">Nucleoside permease</fullName>
    </recommendedName>
</protein>
<evidence type="ECO:0000259" key="10">
    <source>
        <dbReference type="Pfam" id="PF07670"/>
    </source>
</evidence>
<feature type="domain" description="Concentrative nucleoside transporter C-terminal" evidence="9">
    <location>
        <begin position="201"/>
        <end position="409"/>
    </location>
</feature>
<feature type="transmembrane region" description="Helical" evidence="7">
    <location>
        <begin position="201"/>
        <end position="220"/>
    </location>
</feature>
<accession>A0A1G6H5D0</accession>